<keyword evidence="3" id="KW-0732">Signal</keyword>
<dbReference type="Proteomes" id="UP000747542">
    <property type="component" value="Unassembled WGS sequence"/>
</dbReference>
<evidence type="ECO:0000313" key="5">
    <source>
        <dbReference type="Proteomes" id="UP000747542"/>
    </source>
</evidence>
<feature type="compositionally biased region" description="Low complexity" evidence="1">
    <location>
        <begin position="217"/>
        <end position="236"/>
    </location>
</feature>
<evidence type="ECO:0000256" key="3">
    <source>
        <dbReference type="SAM" id="SignalP"/>
    </source>
</evidence>
<protein>
    <recommendedName>
        <fullName evidence="6">EB domain-containing protein</fullName>
    </recommendedName>
</protein>
<feature type="chain" id="PRO_5035177400" description="EB domain-containing protein" evidence="3">
    <location>
        <begin position="33"/>
        <end position="307"/>
    </location>
</feature>
<feature type="compositionally biased region" description="Low complexity" evidence="1">
    <location>
        <begin position="283"/>
        <end position="295"/>
    </location>
</feature>
<sequence length="307" mass="33653">MGGVGGGMGVGEGRSPTLLLLFVMVIVHDSTAYPQHPRQCLTQKNCNHGEYCEDQEKECRCKKNYVREPAGGCLAVRRENEPCILDKQCSSVDHRLLCHDGRCLNHTRPSPPPFFTSFNKTTLEPTRVLAPSTNVITPAIVCLFIFASFTILIFTMGYHFRNRSRRLAAPPNTGRVNFPSPAPSPRRNSVSTQGSLPILSHDDAPPSYNSLRPPSYEQATQQVTQQATQEASTSTTPDEPLNFRHTDSNAASMERMPFTLTSPDGSSGVSYGSGLTRTSLLSSSSADLTASTTLYQDSSDSPHHQRY</sequence>
<feature type="region of interest" description="Disordered" evidence="1">
    <location>
        <begin position="168"/>
        <end position="271"/>
    </location>
</feature>
<proteinExistence type="predicted"/>
<feature type="signal peptide" evidence="3">
    <location>
        <begin position="1"/>
        <end position="32"/>
    </location>
</feature>
<keyword evidence="2" id="KW-0812">Transmembrane</keyword>
<gene>
    <name evidence="4" type="ORF">Hamer_G015394</name>
</gene>
<dbReference type="AlphaFoldDB" id="A0A8J5NBW6"/>
<accession>A0A8J5NBW6</accession>
<feature type="region of interest" description="Disordered" evidence="1">
    <location>
        <begin position="283"/>
        <end position="307"/>
    </location>
</feature>
<evidence type="ECO:0000256" key="2">
    <source>
        <dbReference type="SAM" id="Phobius"/>
    </source>
</evidence>
<evidence type="ECO:0008006" key="6">
    <source>
        <dbReference type="Google" id="ProtNLM"/>
    </source>
</evidence>
<feature type="transmembrane region" description="Helical" evidence="2">
    <location>
        <begin position="135"/>
        <end position="158"/>
    </location>
</feature>
<keyword evidence="5" id="KW-1185">Reference proteome</keyword>
<evidence type="ECO:0000256" key="1">
    <source>
        <dbReference type="SAM" id="MobiDB-lite"/>
    </source>
</evidence>
<evidence type="ECO:0000313" key="4">
    <source>
        <dbReference type="EMBL" id="KAG7176591.1"/>
    </source>
</evidence>
<feature type="compositionally biased region" description="Polar residues" evidence="1">
    <location>
        <begin position="186"/>
        <end position="195"/>
    </location>
</feature>
<name>A0A8J5NBW6_HOMAM</name>
<organism evidence="4 5">
    <name type="scientific">Homarus americanus</name>
    <name type="common">American lobster</name>
    <dbReference type="NCBI Taxonomy" id="6706"/>
    <lineage>
        <taxon>Eukaryota</taxon>
        <taxon>Metazoa</taxon>
        <taxon>Ecdysozoa</taxon>
        <taxon>Arthropoda</taxon>
        <taxon>Crustacea</taxon>
        <taxon>Multicrustacea</taxon>
        <taxon>Malacostraca</taxon>
        <taxon>Eumalacostraca</taxon>
        <taxon>Eucarida</taxon>
        <taxon>Decapoda</taxon>
        <taxon>Pleocyemata</taxon>
        <taxon>Astacidea</taxon>
        <taxon>Nephropoidea</taxon>
        <taxon>Nephropidae</taxon>
        <taxon>Homarus</taxon>
    </lineage>
</organism>
<keyword evidence="2" id="KW-1133">Transmembrane helix</keyword>
<reference evidence="4" key="1">
    <citation type="journal article" date="2021" name="Sci. Adv.">
        <title>The American lobster genome reveals insights on longevity, neural, and immune adaptations.</title>
        <authorList>
            <person name="Polinski J.M."/>
            <person name="Zimin A.V."/>
            <person name="Clark K.F."/>
            <person name="Kohn A.B."/>
            <person name="Sadowski N."/>
            <person name="Timp W."/>
            <person name="Ptitsyn A."/>
            <person name="Khanna P."/>
            <person name="Romanova D.Y."/>
            <person name="Williams P."/>
            <person name="Greenwood S.J."/>
            <person name="Moroz L.L."/>
            <person name="Walt D.R."/>
            <person name="Bodnar A.G."/>
        </authorList>
    </citation>
    <scope>NUCLEOTIDE SEQUENCE</scope>
    <source>
        <strain evidence="4">GMGI-L3</strain>
    </source>
</reference>
<keyword evidence="2" id="KW-0472">Membrane</keyword>
<comment type="caution">
    <text evidence="4">The sequence shown here is derived from an EMBL/GenBank/DDBJ whole genome shotgun (WGS) entry which is preliminary data.</text>
</comment>
<dbReference type="EMBL" id="JAHLQT010003055">
    <property type="protein sequence ID" value="KAG7176591.1"/>
    <property type="molecule type" value="Genomic_DNA"/>
</dbReference>
<dbReference type="OrthoDB" id="6359351at2759"/>
<feature type="compositionally biased region" description="Polar residues" evidence="1">
    <location>
        <begin position="259"/>
        <end position="269"/>
    </location>
</feature>